<dbReference type="Pfam" id="PF08240">
    <property type="entry name" value="ADH_N"/>
    <property type="match status" value="1"/>
</dbReference>
<evidence type="ECO:0000256" key="2">
    <source>
        <dbReference type="ARBA" id="ARBA00022723"/>
    </source>
</evidence>
<keyword evidence="7" id="KW-1185">Reference proteome</keyword>
<dbReference type="SUPFAM" id="SSF50129">
    <property type="entry name" value="GroES-like"/>
    <property type="match status" value="1"/>
</dbReference>
<dbReference type="InterPro" id="IPR036291">
    <property type="entry name" value="NAD(P)-bd_dom_sf"/>
</dbReference>
<dbReference type="GO" id="GO:0046872">
    <property type="term" value="F:metal ion binding"/>
    <property type="evidence" value="ECO:0007669"/>
    <property type="project" value="UniProtKB-KW"/>
</dbReference>
<keyword evidence="4" id="KW-0560">Oxidoreductase</keyword>
<dbReference type="InterPro" id="IPR011032">
    <property type="entry name" value="GroES-like_sf"/>
</dbReference>
<dbReference type="AlphaFoldDB" id="A0AAN7IB01"/>
<comment type="similarity">
    <text evidence="1">Belongs to the zinc-containing alcohol dehydrogenase family.</text>
</comment>
<evidence type="ECO:0000313" key="7">
    <source>
        <dbReference type="Proteomes" id="UP001324115"/>
    </source>
</evidence>
<reference evidence="6 7" key="1">
    <citation type="journal article" date="2023" name="G3 (Bethesda)">
        <title>A haplotype-resolved chromosome-scale genome for Quercus rubra L. provides insights into the genetics of adaptive traits for red oak species.</title>
        <authorList>
            <person name="Kapoor B."/>
            <person name="Jenkins J."/>
            <person name="Schmutz J."/>
            <person name="Zhebentyayeva T."/>
            <person name="Kuelheim C."/>
            <person name="Coggeshall M."/>
            <person name="Heim C."/>
            <person name="Lasky J.R."/>
            <person name="Leites L."/>
            <person name="Islam-Faridi N."/>
            <person name="Romero-Severson J."/>
            <person name="DeLeo V.L."/>
            <person name="Lucas S.M."/>
            <person name="Lazic D."/>
            <person name="Gailing O."/>
            <person name="Carlson J."/>
            <person name="Staton M."/>
        </authorList>
    </citation>
    <scope>NUCLEOTIDE SEQUENCE [LARGE SCALE GENOMIC DNA]</scope>
    <source>
        <strain evidence="6">Pseudo-F2</strain>
    </source>
</reference>
<evidence type="ECO:0000259" key="5">
    <source>
        <dbReference type="Pfam" id="PF08240"/>
    </source>
</evidence>
<dbReference type="PANTHER" id="PTHR42683">
    <property type="entry name" value="ALDEHYDE REDUCTASE"/>
    <property type="match status" value="1"/>
</dbReference>
<keyword evidence="2" id="KW-0479">Metal-binding</keyword>
<dbReference type="SUPFAM" id="SSF51735">
    <property type="entry name" value="NAD(P)-binding Rossmann-fold domains"/>
    <property type="match status" value="1"/>
</dbReference>
<proteinExistence type="inferred from homology"/>
<dbReference type="Gene3D" id="3.90.180.10">
    <property type="entry name" value="Medium-chain alcohol dehydrogenases, catalytic domain"/>
    <property type="match status" value="1"/>
</dbReference>
<name>A0AAN7IB01_QUERU</name>
<gene>
    <name evidence="6" type="ORF">RGQ29_005662</name>
</gene>
<evidence type="ECO:0000256" key="1">
    <source>
        <dbReference type="ARBA" id="ARBA00008072"/>
    </source>
</evidence>
<dbReference type="CDD" id="cd05283">
    <property type="entry name" value="CAD1"/>
    <property type="match status" value="1"/>
</dbReference>
<dbReference type="InterPro" id="IPR013154">
    <property type="entry name" value="ADH-like_N"/>
</dbReference>
<feature type="domain" description="Alcohol dehydrogenase-like N-terminal" evidence="5">
    <location>
        <begin position="45"/>
        <end position="146"/>
    </location>
</feature>
<protein>
    <recommendedName>
        <fullName evidence="5">Alcohol dehydrogenase-like N-terminal domain-containing protein</fullName>
    </recommendedName>
</protein>
<dbReference type="EMBL" id="JAXUIC010000011">
    <property type="protein sequence ID" value="KAK4563239.1"/>
    <property type="molecule type" value="Genomic_DNA"/>
</dbReference>
<accession>A0AAN7IB01</accession>
<dbReference type="InterPro" id="IPR047109">
    <property type="entry name" value="CAD-like"/>
</dbReference>
<keyword evidence="3" id="KW-0862">Zinc</keyword>
<evidence type="ECO:0000256" key="4">
    <source>
        <dbReference type="ARBA" id="ARBA00023002"/>
    </source>
</evidence>
<dbReference type="Gene3D" id="3.40.50.720">
    <property type="entry name" value="NAD(P)-binding Rossmann-like Domain"/>
    <property type="match status" value="1"/>
</dbReference>
<dbReference type="Proteomes" id="UP001324115">
    <property type="component" value="Unassembled WGS sequence"/>
</dbReference>
<comment type="caution">
    <text evidence="6">The sequence shown here is derived from an EMBL/GenBank/DDBJ whole genome shotgun (WGS) entry which is preliminary data.</text>
</comment>
<sequence>MGRARPDPFKRKEKSIEVERTTTGWAAKDPSGILSPYTYTLRSTGPEDVYVKVICSGICHTDIHLIKNDFGKSNYPMVVKVGSDVSKFRAGDMVGVGYIIGFCRNYHPCKNDIPQSNTATRQSLNNVYTDDKPTQGGFASAMVVDNGMDPEQAAPLLCAGVTVYSGILGLGGLGHMGVKIAKAMGHHRGGIDHLGADEYLVSSDATQMQEMADTLIYIIDTLPVFHPLEPYHSLLKLDGKLILMGIINTPSAVSHSGGRKTITGSYVGSVKEIEEMLKFCKEKDLNYVNKAIERVEKNDVRYGFVVDVAGSKLDQ</sequence>
<evidence type="ECO:0000256" key="3">
    <source>
        <dbReference type="ARBA" id="ARBA00022833"/>
    </source>
</evidence>
<organism evidence="6 7">
    <name type="scientific">Quercus rubra</name>
    <name type="common">Northern red oak</name>
    <name type="synonym">Quercus borealis</name>
    <dbReference type="NCBI Taxonomy" id="3512"/>
    <lineage>
        <taxon>Eukaryota</taxon>
        <taxon>Viridiplantae</taxon>
        <taxon>Streptophyta</taxon>
        <taxon>Embryophyta</taxon>
        <taxon>Tracheophyta</taxon>
        <taxon>Spermatophyta</taxon>
        <taxon>Magnoliopsida</taxon>
        <taxon>eudicotyledons</taxon>
        <taxon>Gunneridae</taxon>
        <taxon>Pentapetalae</taxon>
        <taxon>rosids</taxon>
        <taxon>fabids</taxon>
        <taxon>Fagales</taxon>
        <taxon>Fagaceae</taxon>
        <taxon>Quercus</taxon>
    </lineage>
</organism>
<evidence type="ECO:0000313" key="6">
    <source>
        <dbReference type="EMBL" id="KAK4563239.1"/>
    </source>
</evidence>
<dbReference type="GO" id="GO:0016616">
    <property type="term" value="F:oxidoreductase activity, acting on the CH-OH group of donors, NAD or NADP as acceptor"/>
    <property type="evidence" value="ECO:0007669"/>
    <property type="project" value="InterPro"/>
</dbReference>